<keyword evidence="3" id="KW-0472">Membrane</keyword>
<evidence type="ECO:0000259" key="4">
    <source>
        <dbReference type="Pfam" id="PF12508"/>
    </source>
</evidence>
<organism evidence="5 6">
    <name type="scientific">Prevotella amnii CRIS 21A-A</name>
    <dbReference type="NCBI Taxonomy" id="679191"/>
    <lineage>
        <taxon>Bacteria</taxon>
        <taxon>Pseudomonadati</taxon>
        <taxon>Bacteroidota</taxon>
        <taxon>Bacteroidia</taxon>
        <taxon>Bacteroidales</taxon>
        <taxon>Prevotellaceae</taxon>
        <taxon>Prevotella</taxon>
    </lineage>
</organism>
<evidence type="ECO:0000256" key="3">
    <source>
        <dbReference type="SAM" id="Phobius"/>
    </source>
</evidence>
<dbReference type="AlphaFoldDB" id="E1GV73"/>
<dbReference type="Pfam" id="PF12508">
    <property type="entry name" value="Transposon_TraM"/>
    <property type="match status" value="1"/>
</dbReference>
<keyword evidence="3" id="KW-0812">Transmembrane</keyword>
<dbReference type="InterPro" id="IPR055407">
    <property type="entry name" value="TraM_C"/>
</dbReference>
<dbReference type="EMBL" id="ADFQ01000044">
    <property type="protein sequence ID" value="EFN91428.1"/>
    <property type="molecule type" value="Genomic_DNA"/>
</dbReference>
<feature type="compositionally biased region" description="Polar residues" evidence="2">
    <location>
        <begin position="202"/>
        <end position="214"/>
    </location>
</feature>
<feature type="region of interest" description="Disordered" evidence="2">
    <location>
        <begin position="50"/>
        <end position="111"/>
    </location>
</feature>
<evidence type="ECO:0000256" key="1">
    <source>
        <dbReference type="SAM" id="Coils"/>
    </source>
</evidence>
<comment type="caution">
    <text evidence="5">The sequence shown here is derived from an EMBL/GenBank/DDBJ whole genome shotgun (WGS) entry which is preliminary data.</text>
</comment>
<feature type="compositionally biased region" description="Basic and acidic residues" evidence="2">
    <location>
        <begin position="64"/>
        <end position="84"/>
    </location>
</feature>
<feature type="domain" description="Conjugative transposon TraM C-terminal" evidence="4">
    <location>
        <begin position="270"/>
        <end position="418"/>
    </location>
</feature>
<feature type="transmembrane region" description="Helical" evidence="3">
    <location>
        <begin position="14"/>
        <end position="32"/>
    </location>
</feature>
<reference evidence="5 6" key="1">
    <citation type="submission" date="2010-09" db="EMBL/GenBank/DDBJ databases">
        <authorList>
            <person name="Harkins D.M."/>
            <person name="Madupu R."/>
            <person name="Durkin A.S."/>
            <person name="Torralba M."/>
            <person name="Methe B."/>
            <person name="Sutton G.G."/>
            <person name="Nelson K.E."/>
        </authorList>
    </citation>
    <scope>NUCLEOTIDE SEQUENCE [LARGE SCALE GENOMIC DNA]</scope>
    <source>
        <strain evidence="5 6">CRIS 21A-A</strain>
    </source>
</reference>
<feature type="compositionally biased region" description="Polar residues" evidence="2">
    <location>
        <begin position="50"/>
        <end position="60"/>
    </location>
</feature>
<evidence type="ECO:0000256" key="2">
    <source>
        <dbReference type="SAM" id="MobiDB-lite"/>
    </source>
</evidence>
<dbReference type="NCBIfam" id="TIGR03779">
    <property type="entry name" value="Bac_Flav_CT_M"/>
    <property type="match status" value="1"/>
</dbReference>
<gene>
    <name evidence="5" type="primary">traM</name>
    <name evidence="5" type="ORF">HMPREF9018_0462</name>
</gene>
<accession>E1GV73</accession>
<protein>
    <submittedName>
        <fullName evidence="5">Conjugative transposon TraM protein</fullName>
    </submittedName>
</protein>
<feature type="region of interest" description="Disordered" evidence="2">
    <location>
        <begin position="194"/>
        <end position="214"/>
    </location>
</feature>
<keyword evidence="1" id="KW-0175">Coiled coil</keyword>
<name>E1GV73_9BACT</name>
<proteinExistence type="predicted"/>
<dbReference type="InterPro" id="IPR022187">
    <property type="entry name" value="Conjug_transposon_TraM"/>
</dbReference>
<dbReference type="Proteomes" id="UP000016016">
    <property type="component" value="Unassembled WGS sequence"/>
</dbReference>
<evidence type="ECO:0000313" key="5">
    <source>
        <dbReference type="EMBL" id="EFN91428.1"/>
    </source>
</evidence>
<dbReference type="eggNOG" id="ENOG5030MRX">
    <property type="taxonomic scope" value="Bacteria"/>
</dbReference>
<feature type="coiled-coil region" evidence="1">
    <location>
        <begin position="137"/>
        <end position="164"/>
    </location>
</feature>
<sequence>MNLDNKQKEYLKKGLVFGGLGLLFALSMWFIFAPSDKDKSAAQQGLNDSIPQATTEQLTGNKLKAYELGDKSRHDEQTREEMGRLSDYFDSNTAPSESERAEAAASTAKIESSMHRYEENNRLLNSFYAPDPNEQEREALRSELDNLKKELASKNENEDAEEKRQLALMEKSYQMAAKYLPQSSSTTTAANAFTPAKEKGTLETSATKQASSTGSLPAMEVLAERKQVVSSLNQPQSDEDFIKEYGTKPRNLGFHSLTSTVSAVPCNTLSVVVDRTATLKEGDNVALRLLETAKVQGLHIPRQSRLIARAKIEGNRLHLLVKSIEVKGRIIAVKLSAYDTDGQEGVFIPGSEDINALKEVGANIGGSMGTSFTFASSAKDQIISEAARGVMQGASQLLQKKLRTVKVTLKGGYRMFLVQSK</sequence>
<keyword evidence="3" id="KW-1133">Transmembrane helix</keyword>
<evidence type="ECO:0000313" key="6">
    <source>
        <dbReference type="Proteomes" id="UP000016016"/>
    </source>
</evidence>